<evidence type="ECO:0000313" key="2">
    <source>
        <dbReference type="Proteomes" id="UP000828390"/>
    </source>
</evidence>
<keyword evidence="2" id="KW-1185">Reference proteome</keyword>
<dbReference type="Proteomes" id="UP000828390">
    <property type="component" value="Unassembled WGS sequence"/>
</dbReference>
<dbReference type="AlphaFoldDB" id="A0A9D4CVA9"/>
<comment type="caution">
    <text evidence="1">The sequence shown here is derived from an EMBL/GenBank/DDBJ whole genome shotgun (WGS) entry which is preliminary data.</text>
</comment>
<sequence length="93" mass="10709">MRKQGLCEINDNGERFTHMCSTSNLFIKQSVFNYRRIHKAKWMSPDLSKVKNIDPLCITKRVLLLSSGCKCQARSRCGFRPSSPCLQIETKVE</sequence>
<accession>A0A9D4CVA9</accession>
<reference evidence="1" key="1">
    <citation type="journal article" date="2019" name="bioRxiv">
        <title>The Genome of the Zebra Mussel, Dreissena polymorpha: A Resource for Invasive Species Research.</title>
        <authorList>
            <person name="McCartney M.A."/>
            <person name="Auch B."/>
            <person name="Kono T."/>
            <person name="Mallez S."/>
            <person name="Zhang Y."/>
            <person name="Obille A."/>
            <person name="Becker A."/>
            <person name="Abrahante J.E."/>
            <person name="Garbe J."/>
            <person name="Badalamenti J.P."/>
            <person name="Herman A."/>
            <person name="Mangelson H."/>
            <person name="Liachko I."/>
            <person name="Sullivan S."/>
            <person name="Sone E.D."/>
            <person name="Koren S."/>
            <person name="Silverstein K.A.T."/>
            <person name="Beckman K.B."/>
            <person name="Gohl D.M."/>
        </authorList>
    </citation>
    <scope>NUCLEOTIDE SEQUENCE</scope>
    <source>
        <strain evidence="1">Duluth1</strain>
        <tissue evidence="1">Whole animal</tissue>
    </source>
</reference>
<organism evidence="1 2">
    <name type="scientific">Dreissena polymorpha</name>
    <name type="common">Zebra mussel</name>
    <name type="synonym">Mytilus polymorpha</name>
    <dbReference type="NCBI Taxonomy" id="45954"/>
    <lineage>
        <taxon>Eukaryota</taxon>
        <taxon>Metazoa</taxon>
        <taxon>Spiralia</taxon>
        <taxon>Lophotrochozoa</taxon>
        <taxon>Mollusca</taxon>
        <taxon>Bivalvia</taxon>
        <taxon>Autobranchia</taxon>
        <taxon>Heteroconchia</taxon>
        <taxon>Euheterodonta</taxon>
        <taxon>Imparidentia</taxon>
        <taxon>Neoheterodontei</taxon>
        <taxon>Myida</taxon>
        <taxon>Dreissenoidea</taxon>
        <taxon>Dreissenidae</taxon>
        <taxon>Dreissena</taxon>
    </lineage>
</organism>
<dbReference type="EMBL" id="JAIWYP010000012">
    <property type="protein sequence ID" value="KAH3730898.1"/>
    <property type="molecule type" value="Genomic_DNA"/>
</dbReference>
<proteinExistence type="predicted"/>
<protein>
    <submittedName>
        <fullName evidence="1">Uncharacterized protein</fullName>
    </submittedName>
</protein>
<name>A0A9D4CVA9_DREPO</name>
<gene>
    <name evidence="1" type="ORF">DPMN_056897</name>
</gene>
<reference evidence="1" key="2">
    <citation type="submission" date="2020-11" db="EMBL/GenBank/DDBJ databases">
        <authorList>
            <person name="McCartney M.A."/>
            <person name="Auch B."/>
            <person name="Kono T."/>
            <person name="Mallez S."/>
            <person name="Becker A."/>
            <person name="Gohl D.M."/>
            <person name="Silverstein K.A.T."/>
            <person name="Koren S."/>
            <person name="Bechman K.B."/>
            <person name="Herman A."/>
            <person name="Abrahante J.E."/>
            <person name="Garbe J."/>
        </authorList>
    </citation>
    <scope>NUCLEOTIDE SEQUENCE</scope>
    <source>
        <strain evidence="1">Duluth1</strain>
        <tissue evidence="1">Whole animal</tissue>
    </source>
</reference>
<evidence type="ECO:0000313" key="1">
    <source>
        <dbReference type="EMBL" id="KAH3730898.1"/>
    </source>
</evidence>